<keyword evidence="3 6" id="KW-1133">Transmembrane helix</keyword>
<dbReference type="InterPro" id="IPR009571">
    <property type="entry name" value="SUR7/Rim9-like_fungi"/>
</dbReference>
<feature type="transmembrane region" description="Helical" evidence="6">
    <location>
        <begin position="226"/>
        <end position="251"/>
    </location>
</feature>
<keyword evidence="2 6" id="KW-0812">Transmembrane</keyword>
<protein>
    <submittedName>
        <fullName evidence="7">SUR7 family protein pun1</fullName>
    </submittedName>
</protein>
<dbReference type="InterPro" id="IPR052413">
    <property type="entry name" value="SUR7_domain"/>
</dbReference>
<dbReference type="Proteomes" id="UP000078576">
    <property type="component" value="Unassembled WGS sequence"/>
</dbReference>
<evidence type="ECO:0000256" key="4">
    <source>
        <dbReference type="ARBA" id="ARBA00023136"/>
    </source>
</evidence>
<dbReference type="Gene3D" id="1.20.140.150">
    <property type="match status" value="1"/>
</dbReference>
<dbReference type="Pfam" id="PF06687">
    <property type="entry name" value="SUR7"/>
    <property type="match status" value="1"/>
</dbReference>
<dbReference type="OrthoDB" id="4480814at2759"/>
<sequence length="401" mass="41549">MVNVGRFICVALPFILSVASVIALLVASLAGVTDKSLYIFSVNTTDLSVSASSITSLLSDRSLHEREALGDDTLATRTSEDYSAAAASASAAAATATSAADAASAISGVVSGTNITGSDLGLSDIYYVNLWNYCQTISTGGKECKKAQYNWASNATKSFENQLDSVASASNENVTLPDSIKTAMTTFGTVTRWTEIVFIIAFVALAASIVFGFFANCSRAFSCCTFILAAFAAVAVCAAATLATVTAAVVIGAVEGTAKAYGVTGSINTRFLATVWIAAAFAIAAAFFWMFTICCCAPDHNRSRGKSAGFGRTRHLDDAEKPRMTGAGYAPLPEPQNTAYGGSGAYPGNGAYAGHGDYGVNGDYTSHGAYGNSGFGQGATYGNPRTGRNPEMAYEPYSHRA</sequence>
<dbReference type="GO" id="GO:0005886">
    <property type="term" value="C:plasma membrane"/>
    <property type="evidence" value="ECO:0007669"/>
    <property type="project" value="InterPro"/>
</dbReference>
<evidence type="ECO:0000256" key="1">
    <source>
        <dbReference type="ARBA" id="ARBA00004141"/>
    </source>
</evidence>
<keyword evidence="8" id="KW-1185">Reference proteome</keyword>
<dbReference type="InterPro" id="IPR017974">
    <property type="entry name" value="Claudin_CS"/>
</dbReference>
<dbReference type="PANTHER" id="PTHR28019">
    <property type="entry name" value="CELL MEMBRANE PROTEIN YLR413W-RELATED"/>
    <property type="match status" value="1"/>
</dbReference>
<gene>
    <name evidence="7" type="ORF">VP1G_07686</name>
</gene>
<dbReference type="AlphaFoldDB" id="A0A194V9E0"/>
<keyword evidence="4 6" id="KW-0472">Membrane</keyword>
<comment type="subcellular location">
    <subcellularLocation>
        <location evidence="1">Membrane</location>
        <topology evidence="1">Multi-pass membrane protein</topology>
    </subcellularLocation>
</comment>
<evidence type="ECO:0000256" key="5">
    <source>
        <dbReference type="SAM" id="MobiDB-lite"/>
    </source>
</evidence>
<dbReference type="GO" id="GO:0051285">
    <property type="term" value="C:cell cortex of cell tip"/>
    <property type="evidence" value="ECO:0007669"/>
    <property type="project" value="TreeGrafter"/>
</dbReference>
<evidence type="ECO:0000256" key="2">
    <source>
        <dbReference type="ARBA" id="ARBA00022692"/>
    </source>
</evidence>
<dbReference type="PROSITE" id="PS01346">
    <property type="entry name" value="CLAUDIN"/>
    <property type="match status" value="1"/>
</dbReference>
<dbReference type="PANTHER" id="PTHR28019:SF3">
    <property type="entry name" value="INTEGRAL MEMBRANE PROTEIN (AFU_ORTHOLOGUE AFUA_6G07470)"/>
    <property type="match status" value="1"/>
</dbReference>
<evidence type="ECO:0000313" key="8">
    <source>
        <dbReference type="Proteomes" id="UP000078576"/>
    </source>
</evidence>
<feature type="transmembrane region" description="Helical" evidence="6">
    <location>
        <begin position="271"/>
        <end position="297"/>
    </location>
</feature>
<proteinExistence type="predicted"/>
<organism evidence="7 8">
    <name type="scientific">Cytospora mali</name>
    <name type="common">Apple Valsa canker fungus</name>
    <name type="synonym">Valsa mali</name>
    <dbReference type="NCBI Taxonomy" id="578113"/>
    <lineage>
        <taxon>Eukaryota</taxon>
        <taxon>Fungi</taxon>
        <taxon>Dikarya</taxon>
        <taxon>Ascomycota</taxon>
        <taxon>Pezizomycotina</taxon>
        <taxon>Sordariomycetes</taxon>
        <taxon>Sordariomycetidae</taxon>
        <taxon>Diaporthales</taxon>
        <taxon>Cytosporaceae</taxon>
        <taxon>Cytospora</taxon>
    </lineage>
</organism>
<feature type="transmembrane region" description="Helical" evidence="6">
    <location>
        <begin position="196"/>
        <end position="214"/>
    </location>
</feature>
<reference evidence="8" key="1">
    <citation type="submission" date="2014-12" db="EMBL/GenBank/DDBJ databases">
        <title>Genome Sequence of Valsa Canker Pathogens Uncovers a Specific Adaption of Colonization on Woody Bark.</title>
        <authorList>
            <person name="Yin Z."/>
            <person name="Liu H."/>
            <person name="Gao X."/>
            <person name="Li Z."/>
            <person name="Song N."/>
            <person name="Ke X."/>
            <person name="Dai Q."/>
            <person name="Wu Y."/>
            <person name="Sun Y."/>
            <person name="Xu J.-R."/>
            <person name="Kang Z.K."/>
            <person name="Wang L."/>
            <person name="Huang L."/>
        </authorList>
    </citation>
    <scope>NUCLEOTIDE SEQUENCE [LARGE SCALE GENOMIC DNA]</scope>
    <source>
        <strain evidence="8">SXYL134</strain>
    </source>
</reference>
<dbReference type="EMBL" id="KN714752">
    <property type="protein sequence ID" value="KUI60488.1"/>
    <property type="molecule type" value="Genomic_DNA"/>
</dbReference>
<feature type="region of interest" description="Disordered" evidence="5">
    <location>
        <begin position="380"/>
        <end position="401"/>
    </location>
</feature>
<evidence type="ECO:0000256" key="6">
    <source>
        <dbReference type="SAM" id="Phobius"/>
    </source>
</evidence>
<accession>A0A194V9E0</accession>
<name>A0A194V9E0_CYTMA</name>
<dbReference type="GO" id="GO:0031505">
    <property type="term" value="P:fungal-type cell wall organization"/>
    <property type="evidence" value="ECO:0007669"/>
    <property type="project" value="TreeGrafter"/>
</dbReference>
<evidence type="ECO:0000256" key="3">
    <source>
        <dbReference type="ARBA" id="ARBA00022989"/>
    </source>
</evidence>
<evidence type="ECO:0000313" key="7">
    <source>
        <dbReference type="EMBL" id="KUI60488.1"/>
    </source>
</evidence>